<comment type="caution">
    <text evidence="2">The sequence shown here is derived from an EMBL/GenBank/DDBJ whole genome shotgun (WGS) entry which is preliminary data.</text>
</comment>
<dbReference type="InterPro" id="IPR024072">
    <property type="entry name" value="DHFR-like_dom_sf"/>
</dbReference>
<proteinExistence type="predicted"/>
<keyword evidence="3" id="KW-1185">Reference proteome</keyword>
<evidence type="ECO:0000259" key="1">
    <source>
        <dbReference type="Pfam" id="PF01872"/>
    </source>
</evidence>
<dbReference type="InterPro" id="IPR050765">
    <property type="entry name" value="Riboflavin_Biosynth_HTPR"/>
</dbReference>
<dbReference type="Proteomes" id="UP001141950">
    <property type="component" value="Unassembled WGS sequence"/>
</dbReference>
<dbReference type="AlphaFoldDB" id="A0A9X2MSH6"/>
<name>A0A9X2MSH6_9BACL</name>
<organism evidence="2 3">
    <name type="scientific">Paenibacillus soyae</name>
    <dbReference type="NCBI Taxonomy" id="2969249"/>
    <lineage>
        <taxon>Bacteria</taxon>
        <taxon>Bacillati</taxon>
        <taxon>Bacillota</taxon>
        <taxon>Bacilli</taxon>
        <taxon>Bacillales</taxon>
        <taxon>Paenibacillaceae</taxon>
        <taxon>Paenibacillus</taxon>
    </lineage>
</organism>
<dbReference type="GO" id="GO:0009231">
    <property type="term" value="P:riboflavin biosynthetic process"/>
    <property type="evidence" value="ECO:0007669"/>
    <property type="project" value="InterPro"/>
</dbReference>
<dbReference type="PANTHER" id="PTHR38011:SF11">
    <property type="entry name" value="2,5-DIAMINO-6-RIBOSYLAMINO-4(3H)-PYRIMIDINONE 5'-PHOSPHATE REDUCTASE"/>
    <property type="match status" value="1"/>
</dbReference>
<reference evidence="2" key="1">
    <citation type="submission" date="2022-08" db="EMBL/GenBank/DDBJ databases">
        <title>The genomic sequence of strain Paenibacillus sp. SCIV0701.</title>
        <authorList>
            <person name="Zhao H."/>
        </authorList>
    </citation>
    <scope>NUCLEOTIDE SEQUENCE</scope>
    <source>
        <strain evidence="2">SCIV0701</strain>
    </source>
</reference>
<evidence type="ECO:0000313" key="2">
    <source>
        <dbReference type="EMBL" id="MCR2805570.1"/>
    </source>
</evidence>
<feature type="domain" description="Bacterial bifunctional deaminase-reductase C-terminal" evidence="1">
    <location>
        <begin position="3"/>
        <end position="175"/>
    </location>
</feature>
<dbReference type="Gene3D" id="3.40.430.10">
    <property type="entry name" value="Dihydrofolate Reductase, subunit A"/>
    <property type="match status" value="1"/>
</dbReference>
<evidence type="ECO:0000313" key="3">
    <source>
        <dbReference type="Proteomes" id="UP001141950"/>
    </source>
</evidence>
<dbReference type="GO" id="GO:0008703">
    <property type="term" value="F:5-amino-6-(5-phosphoribosylamino)uracil reductase activity"/>
    <property type="evidence" value="ECO:0007669"/>
    <property type="project" value="InterPro"/>
</dbReference>
<dbReference type="EMBL" id="JANIPJ010000012">
    <property type="protein sequence ID" value="MCR2805570.1"/>
    <property type="molecule type" value="Genomic_DNA"/>
</dbReference>
<accession>A0A9X2MSH6</accession>
<sequence length="185" mass="20623">MATLIYHVAVSLDNFIADQSLDEGKIDRTLFLFEGDHGPDFLSEIRQYTAVLMGGKTYEWGFQFGAKPGEPGGYKGLKHYVFSNTLQFESNEEVELVRGDAVAYIEKLKQEESGKLWLCGGGQLAGALIERKLIDQLVLKVNPIMVGAGVPLFGNSKPRLKLDLVNMKQYECGVIKPVYNIIYID</sequence>
<dbReference type="SUPFAM" id="SSF53597">
    <property type="entry name" value="Dihydrofolate reductase-like"/>
    <property type="match status" value="1"/>
</dbReference>
<dbReference type="RefSeq" id="WP_257448175.1">
    <property type="nucleotide sequence ID" value="NZ_JANIPJ010000012.1"/>
</dbReference>
<dbReference type="InterPro" id="IPR002734">
    <property type="entry name" value="RibDG_C"/>
</dbReference>
<dbReference type="PANTHER" id="PTHR38011">
    <property type="entry name" value="DIHYDROFOLATE REDUCTASE FAMILY PROTEIN (AFU_ORTHOLOGUE AFUA_8G06820)"/>
    <property type="match status" value="1"/>
</dbReference>
<dbReference type="Pfam" id="PF01872">
    <property type="entry name" value="RibD_C"/>
    <property type="match status" value="1"/>
</dbReference>
<protein>
    <submittedName>
        <fullName evidence="2">Dihydrofolate reductase family protein</fullName>
    </submittedName>
</protein>
<gene>
    <name evidence="2" type="ORF">NQZ67_16900</name>
</gene>